<dbReference type="Gene3D" id="2.130.10.10">
    <property type="entry name" value="YVTN repeat-like/Quinoprotein amine dehydrogenase"/>
    <property type="match status" value="1"/>
</dbReference>
<evidence type="ECO:0000313" key="1">
    <source>
        <dbReference type="EMBL" id="SDM30551.1"/>
    </source>
</evidence>
<name>A0A1G9S582_9SPHI</name>
<dbReference type="EMBL" id="FNHH01000009">
    <property type="protein sequence ID" value="SDM30551.1"/>
    <property type="molecule type" value="Genomic_DNA"/>
</dbReference>
<organism evidence="1 2">
    <name type="scientific">Daejeonella rubra</name>
    <dbReference type="NCBI Taxonomy" id="990371"/>
    <lineage>
        <taxon>Bacteria</taxon>
        <taxon>Pseudomonadati</taxon>
        <taxon>Bacteroidota</taxon>
        <taxon>Sphingobacteriia</taxon>
        <taxon>Sphingobacteriales</taxon>
        <taxon>Sphingobacteriaceae</taxon>
        <taxon>Daejeonella</taxon>
    </lineage>
</organism>
<keyword evidence="2" id="KW-1185">Reference proteome</keyword>
<accession>A0A1G9S582</accession>
<dbReference type="STRING" id="990371.SAMN05421813_10973"/>
<sequence>MDKIDEIEAGLQAPNTSETISNLTAKTYNSGFFQAHDTYNALSAASDGKIYYILSSDKIDFAGKMYVYDPELDDTEFIADLNDVCGEQGKMFIPQGKSHTRFYESKGKLYFSTHVGYYELIRGMDRLPVNPPAGYKLYPGGHVISYDLKTKVFEDLALLPNGEGMVSMTMDCDRGQIYGITWPKGSFVHYDVNTNVLKNLGQISGNGEGGEPGDDFRSLCRSLVVDPNDGTVYFSTSEGDIFSYNPNEGKIEKLADINLRLDYFGKYDPTRPGSMGYNWRKIFWYKPENVAYGVHGNSGYLFRFNPQNKHVEVVRRITSEPSHKSGMFDQFSYGYLGFQLGPDAETIYYLTGGPIYENGKRIAGDDEIAKGAAKGLENLHLITYNIPSCTYKDHGPVFYENGDRPLYVNSIAIGKGGEVYALARVTENGHTRTDLIKIPNPFL</sequence>
<evidence type="ECO:0000313" key="2">
    <source>
        <dbReference type="Proteomes" id="UP000199226"/>
    </source>
</evidence>
<dbReference type="InterPro" id="IPR015943">
    <property type="entry name" value="WD40/YVTN_repeat-like_dom_sf"/>
</dbReference>
<dbReference type="AlphaFoldDB" id="A0A1G9S582"/>
<proteinExistence type="predicted"/>
<gene>
    <name evidence="1" type="ORF">SAMN05421813_10973</name>
</gene>
<dbReference type="RefSeq" id="WP_245704482.1">
    <property type="nucleotide sequence ID" value="NZ_FNHH01000009.1"/>
</dbReference>
<dbReference type="Proteomes" id="UP000199226">
    <property type="component" value="Unassembled WGS sequence"/>
</dbReference>
<dbReference type="SUPFAM" id="SSF63825">
    <property type="entry name" value="YWTD domain"/>
    <property type="match status" value="1"/>
</dbReference>
<reference evidence="2" key="1">
    <citation type="submission" date="2016-10" db="EMBL/GenBank/DDBJ databases">
        <authorList>
            <person name="Varghese N."/>
            <person name="Submissions S."/>
        </authorList>
    </citation>
    <scope>NUCLEOTIDE SEQUENCE [LARGE SCALE GENOMIC DNA]</scope>
    <source>
        <strain evidence="2">DSM 24536</strain>
    </source>
</reference>
<protein>
    <submittedName>
        <fullName evidence="1">Uncharacterized protein</fullName>
    </submittedName>
</protein>